<protein>
    <recommendedName>
        <fullName evidence="4">Type II secretion system protein GspC N-terminal domain-containing protein</fullName>
    </recommendedName>
</protein>
<dbReference type="RefSeq" id="WP_144875141.1">
    <property type="nucleotide sequence ID" value="NZ_LR214166.1"/>
</dbReference>
<keyword evidence="1" id="KW-0812">Transmembrane</keyword>
<keyword evidence="3" id="KW-1185">Reference proteome</keyword>
<accession>A0A563VYF5</accession>
<keyword evidence="1" id="KW-0472">Membrane</keyword>
<dbReference type="OrthoDB" id="428674at2"/>
<proteinExistence type="predicted"/>
<evidence type="ECO:0000256" key="1">
    <source>
        <dbReference type="SAM" id="Phobius"/>
    </source>
</evidence>
<evidence type="ECO:0000313" key="3">
    <source>
        <dbReference type="Proteomes" id="UP000320055"/>
    </source>
</evidence>
<reference evidence="2 3" key="1">
    <citation type="submission" date="2019-01" db="EMBL/GenBank/DDBJ databases">
        <authorList>
            <person name="Brito A."/>
        </authorList>
    </citation>
    <scope>NUCLEOTIDE SEQUENCE [LARGE SCALE GENOMIC DNA]</scope>
    <source>
        <strain evidence="2">1</strain>
    </source>
</reference>
<name>A0A563VYF5_9CYAN</name>
<sequence length="377" mass="41015">MVYNSSLSKETEQFSFIRTITVVPDSDNEEQNQNLSAQKANSDCTKIQNISFSKQDSNLAEGKTSGDCNITSSSALCTRANSASTSLSNYNSIDSNLTVSNYWYSSNTFNNDNSSLATVIVIPELDFKNPTKKADFSHYLDKILLICAGGYLCFVLWWLFGAKNSLFPLSFLSRQETISQADVEFIDYMKQSLEVIDRKVAKKQSSATEVASLENKTSKLVYVPVYTPASPTVSSNQLLPPTLLPPPPLPNQLAAMNPPVAAVSINPPAPPSESFKVKTTPNTSANDNQVTESIASTVAPPEIAAATTTAKVNHTLVGVMELKEGSAALFKINGFTQRIWLGEKIESTGWVLQSVANQKVKISRQGKSRILSVGETF</sequence>
<evidence type="ECO:0008006" key="4">
    <source>
        <dbReference type="Google" id="ProtNLM"/>
    </source>
</evidence>
<evidence type="ECO:0000313" key="2">
    <source>
        <dbReference type="EMBL" id="VEP16303.1"/>
    </source>
</evidence>
<dbReference type="Gene3D" id="2.30.30.830">
    <property type="match status" value="1"/>
</dbReference>
<feature type="transmembrane region" description="Helical" evidence="1">
    <location>
        <begin position="143"/>
        <end position="160"/>
    </location>
</feature>
<dbReference type="AlphaFoldDB" id="A0A563VYF5"/>
<dbReference type="EMBL" id="CAACVJ010000370">
    <property type="protein sequence ID" value="VEP16303.1"/>
    <property type="molecule type" value="Genomic_DNA"/>
</dbReference>
<gene>
    <name evidence="2" type="ORF">H1P_4310006</name>
</gene>
<keyword evidence="1" id="KW-1133">Transmembrane helix</keyword>
<organism evidence="2 3">
    <name type="scientific">Hyella patelloides LEGE 07179</name>
    <dbReference type="NCBI Taxonomy" id="945734"/>
    <lineage>
        <taxon>Bacteria</taxon>
        <taxon>Bacillati</taxon>
        <taxon>Cyanobacteriota</taxon>
        <taxon>Cyanophyceae</taxon>
        <taxon>Pleurocapsales</taxon>
        <taxon>Hyellaceae</taxon>
        <taxon>Hyella</taxon>
    </lineage>
</organism>
<dbReference type="Proteomes" id="UP000320055">
    <property type="component" value="Unassembled WGS sequence"/>
</dbReference>